<keyword evidence="11" id="KW-1185">Reference proteome</keyword>
<comment type="caution">
    <text evidence="10">The sequence shown here is derived from an EMBL/GenBank/DDBJ whole genome shotgun (WGS) entry which is preliminary data.</text>
</comment>
<evidence type="ECO:0000256" key="3">
    <source>
        <dbReference type="ARBA" id="ARBA00022692"/>
    </source>
</evidence>
<feature type="compositionally biased region" description="Basic and acidic residues" evidence="7">
    <location>
        <begin position="106"/>
        <end position="116"/>
    </location>
</feature>
<keyword evidence="5 8" id="KW-1133">Transmembrane helix</keyword>
<dbReference type="GO" id="GO:0034109">
    <property type="term" value="P:homotypic cell-cell adhesion"/>
    <property type="evidence" value="ECO:0007669"/>
    <property type="project" value="TreeGrafter"/>
</dbReference>
<dbReference type="AlphaFoldDB" id="A0A9D3LMZ4"/>
<feature type="compositionally biased region" description="Low complexity" evidence="7">
    <location>
        <begin position="30"/>
        <end position="51"/>
    </location>
</feature>
<dbReference type="GO" id="GO:0005886">
    <property type="term" value="C:plasma membrane"/>
    <property type="evidence" value="ECO:0007669"/>
    <property type="project" value="TreeGrafter"/>
</dbReference>
<dbReference type="OMA" id="QNHRNTN"/>
<name>A0A9D3LMZ4_ANGAN</name>
<sequence length="235" mass="23621">MMSYLWIFLLASLAIGPNAQDLDLSDAVAEGDAAPAATPAAVPENPAVPAPEETKEPTGAADDLDLAEAAKPEPTPEPAKPTEAPKAPEEPAGGDLDLGDAVDPEPEPKPVPDKPAVDTPTDEGNAGGSFGDSDLLDHGNNDNDHKPDGGKARAADPAPGANGEAADEPQEAGAGQIAGIVSAVGAAIVGAVGSYFAYQKKKLCFKVQGGDPESANKESGTQADPQVMSNLLKSS</sequence>
<reference evidence="10" key="1">
    <citation type="submission" date="2021-01" db="EMBL/GenBank/DDBJ databases">
        <title>A chromosome-scale assembly of European eel, Anguilla anguilla.</title>
        <authorList>
            <person name="Henkel C."/>
            <person name="Jong-Raadsen S.A."/>
            <person name="Dufour S."/>
            <person name="Weltzien F.-A."/>
            <person name="Palstra A.P."/>
            <person name="Pelster B."/>
            <person name="Spaink H.P."/>
            <person name="Van Den Thillart G.E."/>
            <person name="Jansen H."/>
            <person name="Zahm M."/>
            <person name="Klopp C."/>
            <person name="Cedric C."/>
            <person name="Louis A."/>
            <person name="Berthelot C."/>
            <person name="Parey E."/>
            <person name="Roest Crollius H."/>
            <person name="Montfort J."/>
            <person name="Robinson-Rechavi M."/>
            <person name="Bucao C."/>
            <person name="Bouchez O."/>
            <person name="Gislard M."/>
            <person name="Lluch J."/>
            <person name="Milhes M."/>
            <person name="Lampietro C."/>
            <person name="Lopez Roques C."/>
            <person name="Donnadieu C."/>
            <person name="Braasch I."/>
            <person name="Desvignes T."/>
            <person name="Postlethwait J."/>
            <person name="Bobe J."/>
            <person name="Guiguen Y."/>
            <person name="Dirks R."/>
        </authorList>
    </citation>
    <scope>NUCLEOTIDE SEQUENCE</scope>
    <source>
        <strain evidence="10">Tag_6206</strain>
        <tissue evidence="10">Liver</tissue>
    </source>
</reference>
<dbReference type="PANTHER" id="PTHR15076:SF15">
    <property type="entry name" value="CD99 ANTIGEN"/>
    <property type="match status" value="1"/>
</dbReference>
<gene>
    <name evidence="10" type="ORF">ANANG_G00278070</name>
</gene>
<evidence type="ECO:0000256" key="5">
    <source>
        <dbReference type="ARBA" id="ARBA00022989"/>
    </source>
</evidence>
<dbReference type="PANTHER" id="PTHR15076">
    <property type="entry name" value="CD99/MIC2 PROTEIN RELATED"/>
    <property type="match status" value="1"/>
</dbReference>
<feature type="region of interest" description="Disordered" evidence="7">
    <location>
        <begin position="30"/>
        <end position="172"/>
    </location>
</feature>
<evidence type="ECO:0000256" key="6">
    <source>
        <dbReference type="ARBA" id="ARBA00023136"/>
    </source>
</evidence>
<dbReference type="Pfam" id="PF12301">
    <property type="entry name" value="CD99L2"/>
    <property type="match status" value="1"/>
</dbReference>
<protein>
    <recommendedName>
        <fullName evidence="12">CD99 antigen-like protein 2</fullName>
    </recommendedName>
</protein>
<proteinExistence type="inferred from homology"/>
<dbReference type="GO" id="GO:0072683">
    <property type="term" value="P:T cell extravasation"/>
    <property type="evidence" value="ECO:0007669"/>
    <property type="project" value="TreeGrafter"/>
</dbReference>
<keyword evidence="3 8" id="KW-0812">Transmembrane</keyword>
<evidence type="ECO:0000313" key="10">
    <source>
        <dbReference type="EMBL" id="KAG5833644.1"/>
    </source>
</evidence>
<feature type="compositionally biased region" description="Low complexity" evidence="7">
    <location>
        <begin position="81"/>
        <end position="96"/>
    </location>
</feature>
<dbReference type="OrthoDB" id="8963727at2759"/>
<comment type="similarity">
    <text evidence="2">Belongs to the CD99 family.</text>
</comment>
<dbReference type="GO" id="GO:2000391">
    <property type="term" value="P:positive regulation of neutrophil extravasation"/>
    <property type="evidence" value="ECO:0007669"/>
    <property type="project" value="TreeGrafter"/>
</dbReference>
<evidence type="ECO:0000256" key="1">
    <source>
        <dbReference type="ARBA" id="ARBA00004479"/>
    </source>
</evidence>
<feature type="transmembrane region" description="Helical" evidence="8">
    <location>
        <begin position="177"/>
        <end position="198"/>
    </location>
</feature>
<evidence type="ECO:0000256" key="9">
    <source>
        <dbReference type="SAM" id="SignalP"/>
    </source>
</evidence>
<accession>A0A9D3LMZ4</accession>
<comment type="subcellular location">
    <subcellularLocation>
        <location evidence="1">Membrane</location>
        <topology evidence="1">Single-pass type I membrane protein</topology>
    </subcellularLocation>
</comment>
<evidence type="ECO:0000256" key="7">
    <source>
        <dbReference type="SAM" id="MobiDB-lite"/>
    </source>
</evidence>
<feature type="compositionally biased region" description="Polar residues" evidence="7">
    <location>
        <begin position="217"/>
        <end position="235"/>
    </location>
</feature>
<dbReference type="InterPro" id="IPR022078">
    <property type="entry name" value="CD99L2"/>
</dbReference>
<evidence type="ECO:0000256" key="8">
    <source>
        <dbReference type="SAM" id="Phobius"/>
    </source>
</evidence>
<evidence type="ECO:0008006" key="12">
    <source>
        <dbReference type="Google" id="ProtNLM"/>
    </source>
</evidence>
<keyword evidence="6 8" id="KW-0472">Membrane</keyword>
<evidence type="ECO:0000256" key="4">
    <source>
        <dbReference type="ARBA" id="ARBA00022729"/>
    </source>
</evidence>
<organism evidence="10 11">
    <name type="scientific">Anguilla anguilla</name>
    <name type="common">European freshwater eel</name>
    <name type="synonym">Muraena anguilla</name>
    <dbReference type="NCBI Taxonomy" id="7936"/>
    <lineage>
        <taxon>Eukaryota</taxon>
        <taxon>Metazoa</taxon>
        <taxon>Chordata</taxon>
        <taxon>Craniata</taxon>
        <taxon>Vertebrata</taxon>
        <taxon>Euteleostomi</taxon>
        <taxon>Actinopterygii</taxon>
        <taxon>Neopterygii</taxon>
        <taxon>Teleostei</taxon>
        <taxon>Anguilliformes</taxon>
        <taxon>Anguillidae</taxon>
        <taxon>Anguilla</taxon>
    </lineage>
</organism>
<feature type="chain" id="PRO_5038519265" description="CD99 antigen-like protein 2" evidence="9">
    <location>
        <begin position="20"/>
        <end position="235"/>
    </location>
</feature>
<dbReference type="Proteomes" id="UP001044222">
    <property type="component" value="Chromosome 16"/>
</dbReference>
<keyword evidence="4 9" id="KW-0732">Signal</keyword>
<evidence type="ECO:0000256" key="2">
    <source>
        <dbReference type="ARBA" id="ARBA00008763"/>
    </source>
</evidence>
<evidence type="ECO:0000313" key="11">
    <source>
        <dbReference type="Proteomes" id="UP001044222"/>
    </source>
</evidence>
<feature type="compositionally biased region" description="Basic and acidic residues" evidence="7">
    <location>
        <begin position="135"/>
        <end position="154"/>
    </location>
</feature>
<dbReference type="EMBL" id="JAFIRN010000016">
    <property type="protein sequence ID" value="KAG5833644.1"/>
    <property type="molecule type" value="Genomic_DNA"/>
</dbReference>
<feature type="signal peptide" evidence="9">
    <location>
        <begin position="1"/>
        <end position="19"/>
    </location>
</feature>
<feature type="region of interest" description="Disordered" evidence="7">
    <location>
        <begin position="208"/>
        <end position="235"/>
    </location>
</feature>